<keyword evidence="6 7" id="KW-0472">Membrane</keyword>
<dbReference type="GO" id="GO:0005886">
    <property type="term" value="C:plasma membrane"/>
    <property type="evidence" value="ECO:0007669"/>
    <property type="project" value="UniProtKB-SubCell"/>
</dbReference>
<dbReference type="PANTHER" id="PTHR42829:SF1">
    <property type="entry name" value="INORGANIC CARBON TRANSPORTER SUBUNIT DABB-RELATED"/>
    <property type="match status" value="1"/>
</dbReference>
<protein>
    <recommendedName>
        <fullName evidence="7">Probable inorganic carbon transporter subunit DabB</fullName>
    </recommendedName>
</protein>
<feature type="transmembrane region" description="Helical" evidence="7">
    <location>
        <begin position="150"/>
        <end position="167"/>
    </location>
</feature>
<dbReference type="PRINTS" id="PR01434">
    <property type="entry name" value="NADHDHGNASE5"/>
</dbReference>
<evidence type="ECO:0000256" key="3">
    <source>
        <dbReference type="ARBA" id="ARBA00022475"/>
    </source>
</evidence>
<evidence type="ECO:0000256" key="6">
    <source>
        <dbReference type="ARBA" id="ARBA00023136"/>
    </source>
</evidence>
<evidence type="ECO:0000256" key="5">
    <source>
        <dbReference type="ARBA" id="ARBA00022989"/>
    </source>
</evidence>
<evidence type="ECO:0000256" key="7">
    <source>
        <dbReference type="HAMAP-Rule" id="MF_00862"/>
    </source>
</evidence>
<feature type="transmembrane region" description="Helical" evidence="7">
    <location>
        <begin position="371"/>
        <end position="390"/>
    </location>
</feature>
<comment type="function">
    <text evidence="7">Part of an energy-coupled inorganic carbon pump.</text>
</comment>
<accession>A0A501WZD5</accession>
<keyword evidence="5 7" id="KW-1133">Transmembrane helix</keyword>
<proteinExistence type="inferred from homology"/>
<feature type="transmembrane region" description="Helical" evidence="7">
    <location>
        <begin position="99"/>
        <end position="129"/>
    </location>
</feature>
<keyword evidence="4 7" id="KW-0812">Transmembrane</keyword>
<feature type="transmembrane region" description="Helical" evidence="7">
    <location>
        <begin position="29"/>
        <end position="54"/>
    </location>
</feature>
<reference evidence="10 11" key="1">
    <citation type="submission" date="2019-06" db="EMBL/GenBank/DDBJ databases">
        <title>A novel bacterium of genus Marinomonas, isolated from coastal sand.</title>
        <authorList>
            <person name="Huang H."/>
            <person name="Mo K."/>
            <person name="Hu Y."/>
        </authorList>
    </citation>
    <scope>NUCLEOTIDE SEQUENCE [LARGE SCALE GENOMIC DNA]</scope>
    <source>
        <strain evidence="10 11">HB171799</strain>
    </source>
</reference>
<dbReference type="EMBL" id="VFRR01000007">
    <property type="protein sequence ID" value="TPE54120.1"/>
    <property type="molecule type" value="Genomic_DNA"/>
</dbReference>
<dbReference type="GO" id="GO:0042773">
    <property type="term" value="P:ATP synthesis coupled electron transport"/>
    <property type="evidence" value="ECO:0007669"/>
    <property type="project" value="InterPro"/>
</dbReference>
<keyword evidence="11" id="KW-1185">Reference proteome</keyword>
<dbReference type="InterPro" id="IPR001750">
    <property type="entry name" value="ND/Mrp_TM"/>
</dbReference>
<feature type="domain" description="NADH:quinone oxidoreductase/Mrp antiporter transmembrane" evidence="9">
    <location>
        <begin position="112"/>
        <end position="330"/>
    </location>
</feature>
<keyword evidence="2 7" id="KW-0813">Transport</keyword>
<dbReference type="OrthoDB" id="9811798at2"/>
<evidence type="ECO:0000256" key="8">
    <source>
        <dbReference type="RuleBase" id="RU000320"/>
    </source>
</evidence>
<evidence type="ECO:0000256" key="4">
    <source>
        <dbReference type="ARBA" id="ARBA00022692"/>
    </source>
</evidence>
<comment type="similarity">
    <text evidence="7">Belongs to the inorganic carbon transporter (TC 9.A.2) DabB family.</text>
</comment>
<evidence type="ECO:0000256" key="1">
    <source>
        <dbReference type="ARBA" id="ARBA00004127"/>
    </source>
</evidence>
<feature type="transmembrane region" description="Helical" evidence="7">
    <location>
        <begin position="438"/>
        <end position="456"/>
    </location>
</feature>
<evidence type="ECO:0000259" key="9">
    <source>
        <dbReference type="Pfam" id="PF00361"/>
    </source>
</evidence>
<feature type="transmembrane region" description="Helical" evidence="7">
    <location>
        <begin position="61"/>
        <end position="79"/>
    </location>
</feature>
<evidence type="ECO:0000313" key="11">
    <source>
        <dbReference type="Proteomes" id="UP000315901"/>
    </source>
</evidence>
<feature type="transmembrane region" description="Helical" evidence="7">
    <location>
        <begin position="254"/>
        <end position="273"/>
    </location>
</feature>
<evidence type="ECO:0000313" key="10">
    <source>
        <dbReference type="EMBL" id="TPE54120.1"/>
    </source>
</evidence>
<keyword evidence="3 7" id="KW-1003">Cell membrane</keyword>
<dbReference type="Pfam" id="PF00361">
    <property type="entry name" value="Proton_antipo_M"/>
    <property type="match status" value="1"/>
</dbReference>
<dbReference type="GO" id="GO:0008137">
    <property type="term" value="F:NADH dehydrogenase (ubiquinone) activity"/>
    <property type="evidence" value="ECO:0007669"/>
    <property type="project" value="InterPro"/>
</dbReference>
<dbReference type="RefSeq" id="WP_140587752.1">
    <property type="nucleotide sequence ID" value="NZ_VFRR01000007.1"/>
</dbReference>
<name>A0A501WZD5_9GAMM</name>
<comment type="subunit">
    <text evidence="7">Forms a complex with DabA.</text>
</comment>
<feature type="transmembrane region" description="Helical" evidence="7">
    <location>
        <begin position="227"/>
        <end position="248"/>
    </location>
</feature>
<gene>
    <name evidence="7" type="primary">dabB</name>
    <name evidence="10" type="ORF">FJM67_05775</name>
</gene>
<dbReference type="Proteomes" id="UP000315901">
    <property type="component" value="Unassembled WGS sequence"/>
</dbReference>
<feature type="transmembrane region" description="Helical" evidence="7">
    <location>
        <begin position="396"/>
        <end position="418"/>
    </location>
</feature>
<dbReference type="AlphaFoldDB" id="A0A501WZD5"/>
<comment type="caution">
    <text evidence="10">The sequence shown here is derived from an EMBL/GenBank/DDBJ whole genome shotgun (WGS) entry which is preliminary data.</text>
</comment>
<dbReference type="GO" id="GO:0012505">
    <property type="term" value="C:endomembrane system"/>
    <property type="evidence" value="ECO:0007669"/>
    <property type="project" value="UniProtKB-SubCell"/>
</dbReference>
<dbReference type="NCBIfam" id="NF006029">
    <property type="entry name" value="PRK08168.1"/>
    <property type="match status" value="1"/>
</dbReference>
<evidence type="ECO:0000256" key="2">
    <source>
        <dbReference type="ARBA" id="ARBA00022448"/>
    </source>
</evidence>
<organism evidence="10 11">
    <name type="scientific">Maribrevibacterium harenarium</name>
    <dbReference type="NCBI Taxonomy" id="2589817"/>
    <lineage>
        <taxon>Bacteria</taxon>
        <taxon>Pseudomonadati</taxon>
        <taxon>Pseudomonadota</taxon>
        <taxon>Gammaproteobacteria</taxon>
        <taxon>Oceanospirillales</taxon>
        <taxon>Oceanospirillaceae</taxon>
        <taxon>Maribrevibacterium</taxon>
    </lineage>
</organism>
<dbReference type="HAMAP" id="MF_00862">
    <property type="entry name" value="DabB"/>
    <property type="match status" value="1"/>
</dbReference>
<comment type="subcellular location">
    <subcellularLocation>
        <location evidence="7">Cell membrane</location>
        <topology evidence="7">Multi-pass membrane protein</topology>
    </subcellularLocation>
    <subcellularLocation>
        <location evidence="1">Endomembrane system</location>
        <topology evidence="1">Multi-pass membrane protein</topology>
    </subcellularLocation>
    <subcellularLocation>
        <location evidence="8">Membrane</location>
        <topology evidence="8">Multi-pass membrane protein</topology>
    </subcellularLocation>
</comment>
<dbReference type="PANTHER" id="PTHR42829">
    <property type="entry name" value="NADH-UBIQUINONE OXIDOREDUCTASE CHAIN 5"/>
    <property type="match status" value="1"/>
</dbReference>
<dbReference type="GO" id="GO:0015990">
    <property type="term" value="P:electron transport coupled proton transport"/>
    <property type="evidence" value="ECO:0007669"/>
    <property type="project" value="TreeGrafter"/>
</dbReference>
<dbReference type="InterPro" id="IPR003945">
    <property type="entry name" value="NU5C-like"/>
</dbReference>
<sequence>MTFAFLLPLLFVGAGVASSHPRWRWQAQVLAAHVSLIGLLLAPIVIFTTFWLAATPLTLQTGLSAIMQLLVVVMAWVLIRFSRHYMGTEERQDHYYRWLLFTLGAVLVTVSSSHLLIIWGGWVGISMGLHALLTFYPERYRAVLAAHKKFLLARMAEVLLLVAFWLLSEVYQSWDLATILARVDSQLVWQEQAAALLIALVALMKCAQLPVHGWLMQVVEAPTPVSALLHAGIINLGGYLVLIFYPLLQHSTPALWLLLIVAGLTTVISALIMTTRVSVKVRLAWSTSAQMGLMLVECALGLYELAVLHLLTHSLYKAYAFLQSSSAVQEHLLLQAAPDDTPKPWHWLVAGVLGTMLTIAAILLSAYQGPIAPWLLLAFALSLYLAQALTTPQPAHWWQLLGMGILIGVGYSLGKLAFGELLGSETLLRQAALSGADVWVISLFVTLFVLALALRYRAHRPWVQRLSIALFAGFYLDEWFTKITLRLWPVTLPGRTQSHTRAQAFQSPYKGEKL</sequence>
<feature type="transmembrane region" description="Helical" evidence="7">
    <location>
        <begin position="345"/>
        <end position="364"/>
    </location>
</feature>
<dbReference type="InterPro" id="IPR046396">
    <property type="entry name" value="Transporter_DabB"/>
</dbReference>
<dbReference type="GO" id="GO:0003954">
    <property type="term" value="F:NADH dehydrogenase activity"/>
    <property type="evidence" value="ECO:0007669"/>
    <property type="project" value="TreeGrafter"/>
</dbReference>
<feature type="transmembrane region" description="Helical" evidence="7">
    <location>
        <begin position="294"/>
        <end position="316"/>
    </location>
</feature>